<evidence type="ECO:0000256" key="14">
    <source>
        <dbReference type="ARBA" id="ARBA00030453"/>
    </source>
</evidence>
<keyword evidence="11" id="KW-0206">Cytoskeleton</keyword>
<feature type="compositionally biased region" description="Polar residues" evidence="16">
    <location>
        <begin position="231"/>
        <end position="241"/>
    </location>
</feature>
<keyword evidence="12" id="KW-0539">Nucleus</keyword>
<feature type="compositionally biased region" description="Polar residues" evidence="16">
    <location>
        <begin position="184"/>
        <end position="196"/>
    </location>
</feature>
<evidence type="ECO:0000256" key="16">
    <source>
        <dbReference type="SAM" id="MobiDB-lite"/>
    </source>
</evidence>
<accession>A0A1E4RI16</accession>
<evidence type="ECO:0000256" key="3">
    <source>
        <dbReference type="ARBA" id="ARBA00004629"/>
    </source>
</evidence>
<dbReference type="EMBL" id="KV454541">
    <property type="protein sequence ID" value="ODV66917.1"/>
    <property type="molecule type" value="Genomic_DNA"/>
</dbReference>
<name>A0A1E4RI16_9ASCO</name>
<evidence type="ECO:0000256" key="5">
    <source>
        <dbReference type="ARBA" id="ARBA00020497"/>
    </source>
</evidence>
<comment type="subcellular location">
    <subcellularLocation>
        <location evidence="3">Chromosome</location>
        <location evidence="3">Centromere</location>
        <location evidence="3">Kinetochore</location>
    </subcellularLocation>
    <subcellularLocation>
        <location evidence="2">Cytoplasm</location>
        <location evidence="2">Cytoskeleton</location>
        <location evidence="2">Spindle</location>
    </subcellularLocation>
    <subcellularLocation>
        <location evidence="1">Nucleus</location>
    </subcellularLocation>
</comment>
<dbReference type="GO" id="GO:1990758">
    <property type="term" value="P:mitotic sister chromatid biorientation"/>
    <property type="evidence" value="ECO:0007669"/>
    <property type="project" value="TreeGrafter"/>
</dbReference>
<dbReference type="GeneID" id="30995824"/>
<feature type="region of interest" description="Disordered" evidence="16">
    <location>
        <begin position="1"/>
        <end position="25"/>
    </location>
</feature>
<feature type="compositionally biased region" description="Polar residues" evidence="16">
    <location>
        <begin position="1"/>
        <end position="11"/>
    </location>
</feature>
<dbReference type="STRING" id="984485.A0A1E4RI16"/>
<dbReference type="PANTHER" id="PTHR28113:SF1">
    <property type="entry name" value="DASH COMPLEX SUBUNIT DAM1"/>
    <property type="match status" value="1"/>
</dbReference>
<organism evidence="17 18">
    <name type="scientific">Hyphopichia burtonii NRRL Y-1933</name>
    <dbReference type="NCBI Taxonomy" id="984485"/>
    <lineage>
        <taxon>Eukaryota</taxon>
        <taxon>Fungi</taxon>
        <taxon>Dikarya</taxon>
        <taxon>Ascomycota</taxon>
        <taxon>Saccharomycotina</taxon>
        <taxon>Pichiomycetes</taxon>
        <taxon>Debaryomycetaceae</taxon>
        <taxon>Hyphopichia</taxon>
    </lineage>
</organism>
<keyword evidence="10" id="KW-0995">Kinetochore</keyword>
<evidence type="ECO:0000256" key="7">
    <source>
        <dbReference type="ARBA" id="ARBA00022490"/>
    </source>
</evidence>
<evidence type="ECO:0000256" key="12">
    <source>
        <dbReference type="ARBA" id="ARBA00023242"/>
    </source>
</evidence>
<proteinExistence type="inferred from homology"/>
<feature type="compositionally biased region" description="Basic and acidic residues" evidence="16">
    <location>
        <begin position="282"/>
        <end position="293"/>
    </location>
</feature>
<dbReference type="InterPro" id="IPR013962">
    <property type="entry name" value="DASH_Dam1"/>
</dbReference>
<feature type="compositionally biased region" description="Basic residues" evidence="16">
    <location>
        <begin position="12"/>
        <end position="23"/>
    </location>
</feature>
<keyword evidence="6" id="KW-0158">Chromosome</keyword>
<evidence type="ECO:0000313" key="18">
    <source>
        <dbReference type="Proteomes" id="UP000095085"/>
    </source>
</evidence>
<keyword evidence="8" id="KW-0493">Microtubule</keyword>
<evidence type="ECO:0000256" key="9">
    <source>
        <dbReference type="ARBA" id="ARBA00022829"/>
    </source>
</evidence>
<comment type="subunit">
    <text evidence="15">Component of the DASH complex consisting of ASK1, DAD1, DAD2, DAD3, DAD4, DAM1, DUO1, HSK3, SPC19 and SPC34, with a stoichiometry of one copy of each subunit per complex. Multiple DASH complexes oligomerize to form a ring that encircles spindle microtubules and organizes the rod-like NDC80 complexes of the outer kinetochore. DASH complex oligomerization strengthens microtubule attachments. Within the complex, DAM1 and DUO1 may form the microtubule connections. On cytoplasmic microtubules, DASH complexes appear to form patches instead of rings. Interacts with the outer kinetochore component NDC80; the interaction is direct.</text>
</comment>
<gene>
    <name evidence="17" type="ORF">HYPBUDRAFT_152922</name>
</gene>
<evidence type="ECO:0000256" key="11">
    <source>
        <dbReference type="ARBA" id="ARBA00023212"/>
    </source>
</evidence>
<feature type="region of interest" description="Disordered" evidence="16">
    <location>
        <begin position="141"/>
        <end position="293"/>
    </location>
</feature>
<keyword evidence="9" id="KW-0159">Chromosome partition</keyword>
<reference evidence="18" key="1">
    <citation type="submission" date="2016-05" db="EMBL/GenBank/DDBJ databases">
        <title>Comparative genomics of biotechnologically important yeasts.</title>
        <authorList>
            <consortium name="DOE Joint Genome Institute"/>
            <person name="Riley R."/>
            <person name="Haridas S."/>
            <person name="Wolfe K.H."/>
            <person name="Lopes M.R."/>
            <person name="Hittinger C.T."/>
            <person name="Goker M."/>
            <person name="Salamov A."/>
            <person name="Wisecaver J."/>
            <person name="Long T.M."/>
            <person name="Aerts A.L."/>
            <person name="Barry K."/>
            <person name="Choi C."/>
            <person name="Clum A."/>
            <person name="Coughlan A.Y."/>
            <person name="Deshpande S."/>
            <person name="Douglass A.P."/>
            <person name="Hanson S.J."/>
            <person name="Klenk H.-P."/>
            <person name="Labutti K."/>
            <person name="Lapidus A."/>
            <person name="Lindquist E."/>
            <person name="Lipzen A."/>
            <person name="Meier-Kolthoff J.P."/>
            <person name="Ohm R.A."/>
            <person name="Otillar R.P."/>
            <person name="Pangilinan J."/>
            <person name="Peng Y."/>
            <person name="Rokas A."/>
            <person name="Rosa C.A."/>
            <person name="Scheuner C."/>
            <person name="Sibirny A.A."/>
            <person name="Slot J.C."/>
            <person name="Stielow J.B."/>
            <person name="Sun H."/>
            <person name="Kurtzman C.P."/>
            <person name="Blackwell M."/>
            <person name="Grigoriev I.V."/>
            <person name="Jeffries T.W."/>
        </authorList>
    </citation>
    <scope>NUCLEOTIDE SEQUENCE [LARGE SCALE GENOMIC DNA]</scope>
    <source>
        <strain evidence="18">NRRL Y-1933</strain>
    </source>
</reference>
<dbReference type="AlphaFoldDB" id="A0A1E4RI16"/>
<evidence type="ECO:0000256" key="15">
    <source>
        <dbReference type="ARBA" id="ARBA00047036"/>
    </source>
</evidence>
<dbReference type="GO" id="GO:0044732">
    <property type="term" value="C:mitotic spindle pole body"/>
    <property type="evidence" value="ECO:0007669"/>
    <property type="project" value="TreeGrafter"/>
</dbReference>
<dbReference type="GO" id="GO:1990537">
    <property type="term" value="C:mitotic spindle polar microtubule"/>
    <property type="evidence" value="ECO:0007669"/>
    <property type="project" value="TreeGrafter"/>
</dbReference>
<evidence type="ECO:0000256" key="2">
    <source>
        <dbReference type="ARBA" id="ARBA00004186"/>
    </source>
</evidence>
<evidence type="ECO:0000256" key="13">
    <source>
        <dbReference type="ARBA" id="ARBA00023328"/>
    </source>
</evidence>
<keyword evidence="7" id="KW-0963">Cytoplasm</keyword>
<dbReference type="Pfam" id="PF08653">
    <property type="entry name" value="DASH_Dam1"/>
    <property type="match status" value="1"/>
</dbReference>
<dbReference type="Proteomes" id="UP000095085">
    <property type="component" value="Unassembled WGS sequence"/>
</dbReference>
<comment type="similarity">
    <text evidence="4">Belongs to the DASH complex DAM1 family.</text>
</comment>
<dbReference type="PANTHER" id="PTHR28113">
    <property type="entry name" value="DASH COMPLEX SUBUNIT DAM1"/>
    <property type="match status" value="1"/>
</dbReference>
<dbReference type="GO" id="GO:0042729">
    <property type="term" value="C:DASH complex"/>
    <property type="evidence" value="ECO:0007669"/>
    <property type="project" value="InterPro"/>
</dbReference>
<feature type="non-terminal residue" evidence="17">
    <location>
        <position position="293"/>
    </location>
</feature>
<dbReference type="RefSeq" id="XP_020075984.1">
    <property type="nucleotide sequence ID" value="XM_020221275.1"/>
</dbReference>
<keyword evidence="18" id="KW-1185">Reference proteome</keyword>
<evidence type="ECO:0000256" key="8">
    <source>
        <dbReference type="ARBA" id="ARBA00022701"/>
    </source>
</evidence>
<evidence type="ECO:0000256" key="6">
    <source>
        <dbReference type="ARBA" id="ARBA00022454"/>
    </source>
</evidence>
<evidence type="ECO:0000256" key="10">
    <source>
        <dbReference type="ARBA" id="ARBA00022838"/>
    </source>
</evidence>
<dbReference type="OrthoDB" id="5586015at2759"/>
<keyword evidence="13" id="KW-0137">Centromere</keyword>
<protein>
    <recommendedName>
        <fullName evidence="5">DASH complex subunit DAM1</fullName>
    </recommendedName>
    <alternativeName>
        <fullName evidence="14">Outer kinetochore protein DAM1</fullName>
    </alternativeName>
</protein>
<sequence length="293" mass="33186">MSSSSKPTTPRTYHKSERRHLRRSSGLYKILPQSPKVHYPVDPDQLPLETESNLEKIEDLFDQVDQMERHMYDLRVIQDAISNGFNEPFASFLYGMNITMWCNNFPSRPSKEQWDKLKEVEGLDSRIEDLKLKVSLQRSENEKLKAKLKTPSSVKPPPRVEASGFAQPKPPARSNLSKAKLPSTRYTPTQQQNTVAYSDDTDHSTESFIVNPRVSRIPQPGGRSSRPLVGTSGTRESSSSIYGEKGPNLNQPPRYMRGLFDSSNTVRPSDRPKRTSAVSSRGRVDKLANRPPF</sequence>
<evidence type="ECO:0000256" key="4">
    <source>
        <dbReference type="ARBA" id="ARBA00010073"/>
    </source>
</evidence>
<evidence type="ECO:0000256" key="1">
    <source>
        <dbReference type="ARBA" id="ARBA00004123"/>
    </source>
</evidence>
<evidence type="ECO:0000313" key="17">
    <source>
        <dbReference type="EMBL" id="ODV66917.1"/>
    </source>
</evidence>